<feature type="chain" id="PRO_5042498888" description="Fe2OG dioxygenase domain-containing protein" evidence="2">
    <location>
        <begin position="24"/>
        <end position="171"/>
    </location>
</feature>
<reference evidence="4" key="1">
    <citation type="submission" date="2023-04" db="EMBL/GenBank/DDBJ databases">
        <title>Black Yeasts Isolated from many extreme environments.</title>
        <authorList>
            <person name="Coleine C."/>
            <person name="Stajich J.E."/>
            <person name="Selbmann L."/>
        </authorList>
    </citation>
    <scope>NUCLEOTIDE SEQUENCE</scope>
    <source>
        <strain evidence="4">CCFEE 5312</strain>
    </source>
</reference>
<evidence type="ECO:0000256" key="2">
    <source>
        <dbReference type="SAM" id="SignalP"/>
    </source>
</evidence>
<dbReference type="InterPro" id="IPR027443">
    <property type="entry name" value="IPNS-like_sf"/>
</dbReference>
<dbReference type="Proteomes" id="UP001271007">
    <property type="component" value="Unassembled WGS sequence"/>
</dbReference>
<evidence type="ECO:0000313" key="4">
    <source>
        <dbReference type="EMBL" id="KAK3047870.1"/>
    </source>
</evidence>
<comment type="caution">
    <text evidence="4">The sequence shown here is derived from an EMBL/GenBank/DDBJ whole genome shotgun (WGS) entry which is preliminary data.</text>
</comment>
<evidence type="ECO:0000313" key="5">
    <source>
        <dbReference type="Proteomes" id="UP001271007"/>
    </source>
</evidence>
<dbReference type="PROSITE" id="PS51471">
    <property type="entry name" value="FE2OG_OXY"/>
    <property type="match status" value="1"/>
</dbReference>
<keyword evidence="2" id="KW-0732">Signal</keyword>
<name>A0AAJ0D790_9PEZI</name>
<evidence type="ECO:0000256" key="1">
    <source>
        <dbReference type="ARBA" id="ARBA00008056"/>
    </source>
</evidence>
<sequence length="171" mass="19303">MVYHQHILRLARSLLEILVLALGRRIEDLSALTADPVTKLKLLHYPPHTSKDVRQFGAGAHRDFGLLTILLQQPGKDGLQVFHPPTKEWLSVPAVEDVFVVNIGDLIKKWTDGQFASTLHRVINAVDGDRYSVPCFYEGDPTATNPFREDEGDGETVEMHIRRKLDMSYGM</sequence>
<gene>
    <name evidence="4" type="ORF">LTR09_010695</name>
</gene>
<dbReference type="Gene3D" id="2.60.120.330">
    <property type="entry name" value="B-lactam Antibiotic, Isopenicillin N Synthase, Chain"/>
    <property type="match status" value="1"/>
</dbReference>
<dbReference type="EMBL" id="JAWDJX010000055">
    <property type="protein sequence ID" value="KAK3047870.1"/>
    <property type="molecule type" value="Genomic_DNA"/>
</dbReference>
<dbReference type="SUPFAM" id="SSF51197">
    <property type="entry name" value="Clavaminate synthase-like"/>
    <property type="match status" value="1"/>
</dbReference>
<dbReference type="PANTHER" id="PTHR47990">
    <property type="entry name" value="2-OXOGLUTARATE (2OG) AND FE(II)-DEPENDENT OXYGENASE SUPERFAMILY PROTEIN-RELATED"/>
    <property type="match status" value="1"/>
</dbReference>
<feature type="signal peptide" evidence="2">
    <location>
        <begin position="1"/>
        <end position="23"/>
    </location>
</feature>
<feature type="domain" description="Fe2OG dioxygenase" evidence="3">
    <location>
        <begin position="33"/>
        <end position="139"/>
    </location>
</feature>
<dbReference type="InterPro" id="IPR044861">
    <property type="entry name" value="IPNS-like_FE2OG_OXY"/>
</dbReference>
<dbReference type="Pfam" id="PF03171">
    <property type="entry name" value="2OG-FeII_Oxy"/>
    <property type="match status" value="1"/>
</dbReference>
<comment type="similarity">
    <text evidence="1">Belongs to the iron/ascorbate-dependent oxidoreductase family.</text>
</comment>
<dbReference type="AlphaFoldDB" id="A0AAJ0D790"/>
<evidence type="ECO:0000259" key="3">
    <source>
        <dbReference type="PROSITE" id="PS51471"/>
    </source>
</evidence>
<keyword evidence="5" id="KW-1185">Reference proteome</keyword>
<protein>
    <recommendedName>
        <fullName evidence="3">Fe2OG dioxygenase domain-containing protein</fullName>
    </recommendedName>
</protein>
<dbReference type="InterPro" id="IPR050231">
    <property type="entry name" value="Iron_ascorbate_oxido_reductase"/>
</dbReference>
<dbReference type="InterPro" id="IPR005123">
    <property type="entry name" value="Oxoglu/Fe-dep_dioxygenase_dom"/>
</dbReference>
<organism evidence="4 5">
    <name type="scientific">Extremus antarcticus</name>
    <dbReference type="NCBI Taxonomy" id="702011"/>
    <lineage>
        <taxon>Eukaryota</taxon>
        <taxon>Fungi</taxon>
        <taxon>Dikarya</taxon>
        <taxon>Ascomycota</taxon>
        <taxon>Pezizomycotina</taxon>
        <taxon>Dothideomycetes</taxon>
        <taxon>Dothideomycetidae</taxon>
        <taxon>Mycosphaerellales</taxon>
        <taxon>Extremaceae</taxon>
        <taxon>Extremus</taxon>
    </lineage>
</organism>
<proteinExistence type="inferred from homology"/>
<accession>A0AAJ0D790</accession>